<sequence>MNIDEFRAELETRLLIEKQYLTQEASSVDEQERLELLGKFNEKYKELIKRLASENGIDLNESYPSENSSDSEKLSYGQIILGKTMNVYDRLSDELYEEITNI</sequence>
<dbReference type="OrthoDB" id="1272672at2"/>
<evidence type="ECO:0000313" key="1">
    <source>
        <dbReference type="EMBL" id="SEH46574.1"/>
    </source>
</evidence>
<accession>A0A1H6IJ62</accession>
<dbReference type="Proteomes" id="UP000198561">
    <property type="component" value="Unassembled WGS sequence"/>
</dbReference>
<dbReference type="RefSeq" id="WP_089696365.1">
    <property type="nucleotide sequence ID" value="NZ_FNWQ01000008.1"/>
</dbReference>
<organism evidence="1 2">
    <name type="scientific">Chryseobacterium culicis</name>
    <dbReference type="NCBI Taxonomy" id="680127"/>
    <lineage>
        <taxon>Bacteria</taxon>
        <taxon>Pseudomonadati</taxon>
        <taxon>Bacteroidota</taxon>
        <taxon>Flavobacteriia</taxon>
        <taxon>Flavobacteriales</taxon>
        <taxon>Weeksellaceae</taxon>
        <taxon>Chryseobacterium group</taxon>
        <taxon>Chryseobacterium</taxon>
    </lineage>
</organism>
<evidence type="ECO:0000313" key="2">
    <source>
        <dbReference type="Proteomes" id="UP000198561"/>
    </source>
</evidence>
<proteinExistence type="predicted"/>
<dbReference type="EMBL" id="FNWQ01000008">
    <property type="protein sequence ID" value="SEH46574.1"/>
    <property type="molecule type" value="Genomic_DNA"/>
</dbReference>
<dbReference type="AlphaFoldDB" id="A0A1H6IJ62"/>
<gene>
    <name evidence="1" type="ORF">SAMN05421593_4411</name>
</gene>
<dbReference type="STRING" id="680127.SAMN05421593_4411"/>
<name>A0A1H6IJ62_CHRCI</name>
<reference evidence="1 2" key="1">
    <citation type="submission" date="2016-10" db="EMBL/GenBank/DDBJ databases">
        <authorList>
            <person name="de Groot N.N."/>
        </authorList>
    </citation>
    <scope>NUCLEOTIDE SEQUENCE [LARGE SCALE GENOMIC DNA]</scope>
    <source>
        <strain evidence="1 2">DSM 23031</strain>
    </source>
</reference>
<protein>
    <submittedName>
        <fullName evidence="1">Uncharacterized protein</fullName>
    </submittedName>
</protein>